<keyword evidence="2" id="KW-1185">Reference proteome</keyword>
<organism evidence="1 2">
    <name type="scientific">Paenibacillus thermoaerophilus</name>
    <dbReference type="NCBI Taxonomy" id="1215385"/>
    <lineage>
        <taxon>Bacteria</taxon>
        <taxon>Bacillati</taxon>
        <taxon>Bacillota</taxon>
        <taxon>Bacilli</taxon>
        <taxon>Bacillales</taxon>
        <taxon>Paenibacillaceae</taxon>
        <taxon>Paenibacillus</taxon>
    </lineage>
</organism>
<accession>A0ABW2V8N5</accession>
<dbReference type="EMBL" id="JBHTGQ010000050">
    <property type="protein sequence ID" value="MFC7751586.1"/>
    <property type="molecule type" value="Genomic_DNA"/>
</dbReference>
<evidence type="ECO:0000313" key="2">
    <source>
        <dbReference type="Proteomes" id="UP001596528"/>
    </source>
</evidence>
<protein>
    <submittedName>
        <fullName evidence="1">Uncharacterized protein</fullName>
    </submittedName>
</protein>
<evidence type="ECO:0000313" key="1">
    <source>
        <dbReference type="EMBL" id="MFC7751586.1"/>
    </source>
</evidence>
<comment type="caution">
    <text evidence="1">The sequence shown here is derived from an EMBL/GenBank/DDBJ whole genome shotgun (WGS) entry which is preliminary data.</text>
</comment>
<sequence>MIDTAKFDIGVKLTEAQIEQVSWSEVKKTMKRGLVTCELFDQYDDSQPRLFYKYKEDDPNKAWLKLELSLPHYLYGSNVYELKQVDIEPLLRKLRRYIAGKLQIPLSQVPHYNDWEVEKLHICKNFNVGLQLQDYLNLLSSIQKPGGYKTVPYWAADGNKLESVVYQRNPTKRNRSIHKFYDKRAEVEQKSTHPNKAQHLQDAQGLLRYEIELTYDEMRKYSPTRQAIELLKPQTAVKVLQDGLNSLGLTKPIKHTSIKGMFDAVNGTSLSVRTKSMLLAFLSELHLYGKGYCKMKYQRSTYYDIYNKLKEVLGMDEIHFSEVDLPPLKVHKDSNLRTKKVASSAGELKKRPIKKCLMVL</sequence>
<reference evidence="2" key="1">
    <citation type="journal article" date="2019" name="Int. J. Syst. Evol. Microbiol.">
        <title>The Global Catalogue of Microorganisms (GCM) 10K type strain sequencing project: providing services to taxonomists for standard genome sequencing and annotation.</title>
        <authorList>
            <consortium name="The Broad Institute Genomics Platform"/>
            <consortium name="The Broad Institute Genome Sequencing Center for Infectious Disease"/>
            <person name="Wu L."/>
            <person name="Ma J."/>
        </authorList>
    </citation>
    <scope>NUCLEOTIDE SEQUENCE [LARGE SCALE GENOMIC DNA]</scope>
    <source>
        <strain evidence="2">JCM 18657</strain>
    </source>
</reference>
<gene>
    <name evidence="1" type="ORF">ACFQWB_16855</name>
</gene>
<name>A0ABW2V8N5_9BACL</name>
<dbReference type="RefSeq" id="WP_138790749.1">
    <property type="nucleotide sequence ID" value="NZ_JBHTGQ010000050.1"/>
</dbReference>
<proteinExistence type="predicted"/>
<dbReference type="Proteomes" id="UP001596528">
    <property type="component" value="Unassembled WGS sequence"/>
</dbReference>